<keyword evidence="4" id="KW-1185">Reference proteome</keyword>
<dbReference type="Proteomes" id="UP001341840">
    <property type="component" value="Unassembled WGS sequence"/>
</dbReference>
<keyword evidence="2" id="KW-0812">Transmembrane</keyword>
<keyword evidence="2" id="KW-1133">Transmembrane helix</keyword>
<evidence type="ECO:0000313" key="4">
    <source>
        <dbReference type="Proteomes" id="UP001341840"/>
    </source>
</evidence>
<gene>
    <name evidence="3" type="ORF">PIB30_024548</name>
</gene>
<name>A0ABU6SAG0_9FABA</name>
<accession>A0ABU6SAG0</accession>
<organism evidence="3 4">
    <name type="scientific">Stylosanthes scabra</name>
    <dbReference type="NCBI Taxonomy" id="79078"/>
    <lineage>
        <taxon>Eukaryota</taxon>
        <taxon>Viridiplantae</taxon>
        <taxon>Streptophyta</taxon>
        <taxon>Embryophyta</taxon>
        <taxon>Tracheophyta</taxon>
        <taxon>Spermatophyta</taxon>
        <taxon>Magnoliopsida</taxon>
        <taxon>eudicotyledons</taxon>
        <taxon>Gunneridae</taxon>
        <taxon>Pentapetalae</taxon>
        <taxon>rosids</taxon>
        <taxon>fabids</taxon>
        <taxon>Fabales</taxon>
        <taxon>Fabaceae</taxon>
        <taxon>Papilionoideae</taxon>
        <taxon>50 kb inversion clade</taxon>
        <taxon>dalbergioids sensu lato</taxon>
        <taxon>Dalbergieae</taxon>
        <taxon>Pterocarpus clade</taxon>
        <taxon>Stylosanthes</taxon>
    </lineage>
</organism>
<evidence type="ECO:0000256" key="1">
    <source>
        <dbReference type="SAM" id="MobiDB-lite"/>
    </source>
</evidence>
<proteinExistence type="predicted"/>
<feature type="region of interest" description="Disordered" evidence="1">
    <location>
        <begin position="86"/>
        <end position="117"/>
    </location>
</feature>
<protein>
    <submittedName>
        <fullName evidence="3">Uncharacterized protein</fullName>
    </submittedName>
</protein>
<keyword evidence="2" id="KW-0472">Membrane</keyword>
<evidence type="ECO:0000256" key="2">
    <source>
        <dbReference type="SAM" id="Phobius"/>
    </source>
</evidence>
<comment type="caution">
    <text evidence="3">The sequence shown here is derived from an EMBL/GenBank/DDBJ whole genome shotgun (WGS) entry which is preliminary data.</text>
</comment>
<sequence length="117" mass="13307">MARNKDIKHALAILMFGMMFGMLVCSVIAKLHENNLFEEFFPPIEPELESAEDKDKLIDCIENCARDYVFHPVELIYCMEACHSTTKGNMRPRRHPQASLASRIQDDNGSSQSDLCS</sequence>
<feature type="transmembrane region" description="Helical" evidence="2">
    <location>
        <begin position="12"/>
        <end position="31"/>
    </location>
</feature>
<dbReference type="EMBL" id="JASCZI010060503">
    <property type="protein sequence ID" value="MED6133023.1"/>
    <property type="molecule type" value="Genomic_DNA"/>
</dbReference>
<feature type="compositionally biased region" description="Polar residues" evidence="1">
    <location>
        <begin position="99"/>
        <end position="117"/>
    </location>
</feature>
<evidence type="ECO:0000313" key="3">
    <source>
        <dbReference type="EMBL" id="MED6133023.1"/>
    </source>
</evidence>
<reference evidence="3 4" key="1">
    <citation type="journal article" date="2023" name="Plants (Basel)">
        <title>Bridging the Gap: Combining Genomics and Transcriptomics Approaches to Understand Stylosanthes scabra, an Orphan Legume from the Brazilian Caatinga.</title>
        <authorList>
            <person name="Ferreira-Neto J.R.C."/>
            <person name="da Silva M.D."/>
            <person name="Binneck E."/>
            <person name="de Melo N.F."/>
            <person name="da Silva R.H."/>
            <person name="de Melo A.L.T.M."/>
            <person name="Pandolfi V."/>
            <person name="Bustamante F.O."/>
            <person name="Brasileiro-Vidal A.C."/>
            <person name="Benko-Iseppon A.M."/>
        </authorList>
    </citation>
    <scope>NUCLEOTIDE SEQUENCE [LARGE SCALE GENOMIC DNA]</scope>
    <source>
        <tissue evidence="3">Leaves</tissue>
    </source>
</reference>